<keyword evidence="1" id="KW-0812">Transmembrane</keyword>
<evidence type="ECO:0000256" key="1">
    <source>
        <dbReference type="SAM" id="Phobius"/>
    </source>
</evidence>
<keyword evidence="3" id="KW-1185">Reference proteome</keyword>
<dbReference type="HOGENOM" id="CLU_1959546_0_0_1"/>
<dbReference type="InParanoid" id="J9DAV5"/>
<proteinExistence type="predicted"/>
<dbReference type="VEuPathDB" id="MicrosporidiaDB:EDEG_00121"/>
<comment type="caution">
    <text evidence="2">The sequence shown here is derived from an EMBL/GenBank/DDBJ whole genome shotgun (WGS) entry which is preliminary data.</text>
</comment>
<dbReference type="Proteomes" id="UP000003163">
    <property type="component" value="Unassembled WGS sequence"/>
</dbReference>
<dbReference type="AlphaFoldDB" id="J9DAV5"/>
<reference evidence="3" key="2">
    <citation type="submission" date="2015-07" db="EMBL/GenBank/DDBJ databases">
        <title>Contrasting host-pathogen interactions and genome evolution in two generalist and specialist microsporidian pathogens of mosquitoes.</title>
        <authorList>
            <consortium name="The Broad Institute Genomics Platform"/>
            <consortium name="The Broad Institute Genome Sequencing Center for Infectious Disease"/>
            <person name="Cuomo C.A."/>
            <person name="Sanscrainte N.D."/>
            <person name="Goldberg J.M."/>
            <person name="Heiman D."/>
            <person name="Young S."/>
            <person name="Zeng Q."/>
            <person name="Becnel J.J."/>
            <person name="Birren B.W."/>
        </authorList>
    </citation>
    <scope>NUCLEOTIDE SEQUENCE [LARGE SCALE GENOMIC DNA]</scope>
    <source>
        <strain evidence="3">USNM 41457</strain>
    </source>
</reference>
<dbReference type="EMBL" id="AFBI03000001">
    <property type="protein sequence ID" value="EJW04901.1"/>
    <property type="molecule type" value="Genomic_DNA"/>
</dbReference>
<protein>
    <submittedName>
        <fullName evidence="2">Uncharacterized protein</fullName>
    </submittedName>
</protein>
<gene>
    <name evidence="2" type="ORF">EDEG_00121</name>
</gene>
<keyword evidence="1" id="KW-0472">Membrane</keyword>
<organism evidence="2 3">
    <name type="scientific">Edhazardia aedis (strain USNM 41457)</name>
    <name type="common">Microsporidian parasite</name>
    <dbReference type="NCBI Taxonomy" id="1003232"/>
    <lineage>
        <taxon>Eukaryota</taxon>
        <taxon>Fungi</taxon>
        <taxon>Fungi incertae sedis</taxon>
        <taxon>Microsporidia</taxon>
        <taxon>Edhazardia</taxon>
    </lineage>
</organism>
<feature type="transmembrane region" description="Helical" evidence="1">
    <location>
        <begin position="86"/>
        <end position="105"/>
    </location>
</feature>
<evidence type="ECO:0000313" key="3">
    <source>
        <dbReference type="Proteomes" id="UP000003163"/>
    </source>
</evidence>
<evidence type="ECO:0000313" key="2">
    <source>
        <dbReference type="EMBL" id="EJW04901.1"/>
    </source>
</evidence>
<reference evidence="2 3" key="1">
    <citation type="submission" date="2011-08" db="EMBL/GenBank/DDBJ databases">
        <authorList>
            <person name="Liu Z.J."/>
            <person name="Shi F.L."/>
            <person name="Lu J.Q."/>
            <person name="Li M."/>
            <person name="Wang Z.L."/>
        </authorList>
    </citation>
    <scope>NUCLEOTIDE SEQUENCE [LARGE SCALE GENOMIC DNA]</scope>
    <source>
        <strain evidence="2 3">USNM 41457</strain>
    </source>
</reference>
<sequence length="128" mass="15459">MKRNRQKRNEKIINKLKFTCLKFLFTMTFLLLIINFIRFILIMLFYFSPIIPASFPCWVSCSIFNKNDSIMEIEIPKTNFLFKQFVFIHLYQIFISRIATIIDIFPSKFIKYLYFYLNSCVCAESNRS</sequence>
<accession>J9DAV5</accession>
<keyword evidence="1" id="KW-1133">Transmembrane helix</keyword>
<feature type="transmembrane region" description="Helical" evidence="1">
    <location>
        <begin position="21"/>
        <end position="46"/>
    </location>
</feature>
<name>J9DAV5_EDHAE</name>